<dbReference type="EMBL" id="MHIL01000021">
    <property type="protein sequence ID" value="OGY51241.1"/>
    <property type="molecule type" value="Genomic_DNA"/>
</dbReference>
<sequence length="86" mass="9616">MNRSAFCHLVVLVAVVVSLTLANKRNSLYRPSADGGAVLPAVQILDDDEIRRRLGGKVIHLFIILNEDEAAIIQTLRNYDRKLKFA</sequence>
<dbReference type="Proteomes" id="UP000177310">
    <property type="component" value="Unassembled WGS sequence"/>
</dbReference>
<gene>
    <name evidence="1" type="ORF">A3J59_02690</name>
</gene>
<organism evidence="1 2">
    <name type="scientific">Candidatus Buchananbacteria bacterium RIFCSPHIGHO2_02_FULL_56_16</name>
    <dbReference type="NCBI Taxonomy" id="1797542"/>
    <lineage>
        <taxon>Bacteria</taxon>
        <taxon>Candidatus Buchananiibacteriota</taxon>
    </lineage>
</organism>
<evidence type="ECO:0000313" key="1">
    <source>
        <dbReference type="EMBL" id="OGY51241.1"/>
    </source>
</evidence>
<dbReference type="AlphaFoldDB" id="A0A1G1YG58"/>
<evidence type="ECO:0000313" key="2">
    <source>
        <dbReference type="Proteomes" id="UP000177310"/>
    </source>
</evidence>
<reference evidence="1 2" key="1">
    <citation type="journal article" date="2016" name="Nat. Commun.">
        <title>Thousands of microbial genomes shed light on interconnected biogeochemical processes in an aquifer system.</title>
        <authorList>
            <person name="Anantharaman K."/>
            <person name="Brown C.T."/>
            <person name="Hug L.A."/>
            <person name="Sharon I."/>
            <person name="Castelle C.J."/>
            <person name="Probst A.J."/>
            <person name="Thomas B.C."/>
            <person name="Singh A."/>
            <person name="Wilkins M.J."/>
            <person name="Karaoz U."/>
            <person name="Brodie E.L."/>
            <person name="Williams K.H."/>
            <person name="Hubbard S.S."/>
            <person name="Banfield J.F."/>
        </authorList>
    </citation>
    <scope>NUCLEOTIDE SEQUENCE [LARGE SCALE GENOMIC DNA]</scope>
</reference>
<comment type="caution">
    <text evidence="1">The sequence shown here is derived from an EMBL/GenBank/DDBJ whole genome shotgun (WGS) entry which is preliminary data.</text>
</comment>
<name>A0A1G1YG58_9BACT</name>
<proteinExistence type="predicted"/>
<protein>
    <submittedName>
        <fullName evidence="1">Uncharacterized protein</fullName>
    </submittedName>
</protein>
<accession>A0A1G1YG58</accession>
<dbReference type="STRING" id="1797542.A3J59_02690"/>